<accession>A0ABM7UII4</accession>
<sequence>MIKKEFIPIIEYYRNYRLLYKYDYSKKYTIWKNHSKCFYCNKNDRIKNKDKFNQEAHAVPNLLESRLYNYDECDECNIHFANCYENELSLFLNPIQGLLKNNHKFDQNGARYYNKDGDIFIDPKFITNINYEIRTITCEYTAPVLDNLDIYCALLKMALSVFDREKRKIIQDSIDLLFRDFNKQIEMRFKNHFILFGMNNELSQKTTVSLYKRHTKENCPLYFLFIQHRRFFYQIYLPFLSDETIFNLAPATIFDKVADFQHIPKARYEIKYVSEISPKKKENFTLVSTDKEKFENYIKSNNL</sequence>
<dbReference type="Proteomes" id="UP000245263">
    <property type="component" value="Chromosome 1"/>
</dbReference>
<evidence type="ECO:0000313" key="2">
    <source>
        <dbReference type="Proteomes" id="UP000245263"/>
    </source>
</evidence>
<evidence type="ECO:0008006" key="3">
    <source>
        <dbReference type="Google" id="ProtNLM"/>
    </source>
</evidence>
<reference evidence="1 2" key="1">
    <citation type="submission" date="2021-08" db="EMBL/GenBank/DDBJ databases">
        <title>Complete genome sequence of Leptospira kobayashii strain E30.</title>
        <authorList>
            <person name="Nakao R."/>
            <person name="Nakamura S."/>
            <person name="Masuzawa T."/>
            <person name="Koizumi N."/>
        </authorList>
    </citation>
    <scope>NUCLEOTIDE SEQUENCE [LARGE SCALE GENOMIC DNA]</scope>
    <source>
        <strain evidence="1 2">E30</strain>
    </source>
</reference>
<keyword evidence="2" id="KW-1185">Reference proteome</keyword>
<evidence type="ECO:0000313" key="1">
    <source>
        <dbReference type="EMBL" id="BDA78570.1"/>
    </source>
</evidence>
<dbReference type="EMBL" id="AP025028">
    <property type="protein sequence ID" value="BDA78570.1"/>
    <property type="molecule type" value="Genomic_DNA"/>
</dbReference>
<dbReference type="RefSeq" id="WP_109018493.1">
    <property type="nucleotide sequence ID" value="NZ_AP025028.1"/>
</dbReference>
<organism evidence="1 2">
    <name type="scientific">Leptospira kobayashii</name>
    <dbReference type="NCBI Taxonomy" id="1917830"/>
    <lineage>
        <taxon>Bacteria</taxon>
        <taxon>Pseudomonadati</taxon>
        <taxon>Spirochaetota</taxon>
        <taxon>Spirochaetia</taxon>
        <taxon>Leptospirales</taxon>
        <taxon>Leptospiraceae</taxon>
        <taxon>Leptospira</taxon>
    </lineage>
</organism>
<name>A0ABM7UII4_9LEPT</name>
<gene>
    <name evidence="1" type="ORF">LPTSP3_g15000</name>
</gene>
<protein>
    <recommendedName>
        <fullName evidence="3">HNH endonuclease 5 domain-containing protein</fullName>
    </recommendedName>
</protein>
<proteinExistence type="predicted"/>